<dbReference type="InterPro" id="IPR002885">
    <property type="entry name" value="PPR_rpt"/>
</dbReference>
<organism evidence="1 2">
    <name type="scientific">Stereocaulon virgatum</name>
    <dbReference type="NCBI Taxonomy" id="373712"/>
    <lineage>
        <taxon>Eukaryota</taxon>
        <taxon>Fungi</taxon>
        <taxon>Dikarya</taxon>
        <taxon>Ascomycota</taxon>
        <taxon>Pezizomycotina</taxon>
        <taxon>Lecanoromycetes</taxon>
        <taxon>OSLEUM clade</taxon>
        <taxon>Lecanoromycetidae</taxon>
        <taxon>Lecanorales</taxon>
        <taxon>Lecanorineae</taxon>
        <taxon>Stereocaulaceae</taxon>
        <taxon>Stereocaulon</taxon>
    </lineage>
</organism>
<name>A0ABR4A162_9LECA</name>
<sequence length="805" mass="92420">MRSLLTRRVFRLIVHNELHICMRCWVPPTIHCIQSQRTPTLLNIPNRTLFGFSRKRKRQPKPINYEPGLEQMLELKARLSRGERTPTPEKLAQAFVNFFQSKQKNRSLVEDIQAHSALMTFEHLQRIQNDAEGFWLTSEELRVALGALRLSQDCHSKSHNKLARLLFGELQRRREAATDNEEELVPLEKDLVPFIRVLSHSGDAVYARDVIEKYWVNETRLGASLPWSSVLRGLTWERRGEEIQRTLEIMEKCNVPFDNKSHQVVIVYYAQVQGDMEKTKKWFQHPIAFGQSPTEYTNKAVLQLCIKEKEFEWGDTIFKSMLERDPEDEKSWNIIFQWAAAKGKSVDEIERMMQIMVRQGEEKGIELRPNINAINGLIELANARNDPYTAERYVALGQRWGFHPNARTYLLQMEYRIKVGDLGGARTAYAHLQGEEIPEDEDLPLINKLLVALAADKRQNYNAIMGLVEDLSERKARFEADTVGALAQVHLERGEMDDLVDLLNTHAFQYGNEQRTAIRDILLQQCLDPATPTPQAWETYNVLRQTFTETDVPTRTTLMKNFFNRNRSDMATHVFGHMRQQQIKSLRPNVSTYAQCLSGIARAGDIESLQTVHNMIKLDSGIELNTQLYNALMLAYSQCGKSGHALTYWYDIVHSREGPSYASIQIALRACEKAPFGEGVAQDIWGKLKKFEIEVTREIYAAYVGAFAGHNLFDKCVKLVDDAEKEVGNKPDALLLGTFYNATPGPTNKQKVKDWAWKAYPQAYEDLLKLGTYTVVRLDDNGEEQDYLPKETFFEIGAIGRDVEV</sequence>
<protein>
    <submittedName>
        <fullName evidence="1">Uncharacterized protein</fullName>
    </submittedName>
</protein>
<dbReference type="Gene3D" id="1.25.40.10">
    <property type="entry name" value="Tetratricopeptide repeat domain"/>
    <property type="match status" value="3"/>
</dbReference>
<evidence type="ECO:0000313" key="1">
    <source>
        <dbReference type="EMBL" id="KAL2039704.1"/>
    </source>
</evidence>
<keyword evidence="2" id="KW-1185">Reference proteome</keyword>
<reference evidence="1 2" key="1">
    <citation type="submission" date="2024-09" db="EMBL/GenBank/DDBJ databases">
        <title>Rethinking Asexuality: The Enigmatic Case of Functional Sexual Genes in Lepraria (Stereocaulaceae).</title>
        <authorList>
            <person name="Doellman M."/>
            <person name="Sun Y."/>
            <person name="Barcenas-Pena A."/>
            <person name="Lumbsch H.T."/>
            <person name="Grewe F."/>
        </authorList>
    </citation>
    <scope>NUCLEOTIDE SEQUENCE [LARGE SCALE GENOMIC DNA]</scope>
    <source>
        <strain evidence="1 2">Mercado 3170</strain>
    </source>
</reference>
<comment type="caution">
    <text evidence="1">The sequence shown here is derived from an EMBL/GenBank/DDBJ whole genome shotgun (WGS) entry which is preliminary data.</text>
</comment>
<proteinExistence type="predicted"/>
<gene>
    <name evidence="1" type="ORF">N7G274_007563</name>
</gene>
<dbReference type="EMBL" id="JBEFKJ010000024">
    <property type="protein sequence ID" value="KAL2039704.1"/>
    <property type="molecule type" value="Genomic_DNA"/>
</dbReference>
<dbReference type="InterPro" id="IPR011990">
    <property type="entry name" value="TPR-like_helical_dom_sf"/>
</dbReference>
<accession>A0ABR4A162</accession>
<dbReference type="PANTHER" id="PTHR47939">
    <property type="entry name" value="MEMBRANE-ASSOCIATED SALT-INDUCIBLE PROTEIN-LIKE"/>
    <property type="match status" value="1"/>
</dbReference>
<dbReference type="InterPro" id="IPR050667">
    <property type="entry name" value="PPR-containing_protein"/>
</dbReference>
<evidence type="ECO:0000313" key="2">
    <source>
        <dbReference type="Proteomes" id="UP001590950"/>
    </source>
</evidence>
<dbReference type="Proteomes" id="UP001590950">
    <property type="component" value="Unassembled WGS sequence"/>
</dbReference>
<dbReference type="Pfam" id="PF01535">
    <property type="entry name" value="PPR"/>
    <property type="match status" value="1"/>
</dbReference>
<dbReference type="PANTHER" id="PTHR47939:SF1">
    <property type="entry name" value="OS04G0684500 PROTEIN"/>
    <property type="match status" value="1"/>
</dbReference>